<proteinExistence type="predicted"/>
<organism evidence="2">
    <name type="scientific">Vibrio cholerae non-O1/non-O139</name>
    <dbReference type="NCBI Taxonomy" id="156539"/>
    <lineage>
        <taxon>Bacteria</taxon>
        <taxon>Pseudomonadati</taxon>
        <taxon>Pseudomonadota</taxon>
        <taxon>Gammaproteobacteria</taxon>
        <taxon>Vibrionales</taxon>
        <taxon>Vibrionaceae</taxon>
        <taxon>Vibrio</taxon>
    </lineage>
</organism>
<sequence>MNQQQINLSLLQALEELQQQLEKQSKHFENELKSLKKSSSSNESSDSMSPELLNAMSYEQKNSMCVKCSRAKFCQPITTKNQQVEGLHFECLIGTNKDTVTLCNQFTDEK</sequence>
<feature type="compositionally biased region" description="Low complexity" evidence="1">
    <location>
        <begin position="37"/>
        <end position="52"/>
    </location>
</feature>
<dbReference type="EMBL" id="KY486775">
    <property type="protein sequence ID" value="ASI37991.1"/>
    <property type="molecule type" value="Genomic_DNA"/>
</dbReference>
<evidence type="ECO:0000313" key="2">
    <source>
        <dbReference type="EMBL" id="ASI37991.1"/>
    </source>
</evidence>
<geneLocation type="plasmid" evidence="2">
    <name>pSDH-1</name>
</geneLocation>
<keyword evidence="2" id="KW-0614">Plasmid</keyword>
<evidence type="ECO:0000256" key="1">
    <source>
        <dbReference type="SAM" id="MobiDB-lite"/>
    </source>
</evidence>
<accession>A0A220ISZ3</accession>
<protein>
    <submittedName>
        <fullName evidence="2">Uncharacterized protein</fullName>
    </submittedName>
</protein>
<feature type="region of interest" description="Disordered" evidence="1">
    <location>
        <begin position="28"/>
        <end position="53"/>
    </location>
</feature>
<dbReference type="AlphaFoldDB" id="A0A220ISZ3"/>
<reference evidence="2" key="1">
    <citation type="submission" date="2017-01" db="EMBL/GenBank/DDBJ databases">
        <title>Complete sequence and distribution of two new cryptic plasmids isolated in clinical Vibrio cholerae non-O1/non-O139 from Haiti.</title>
        <authorList>
            <person name="Ceccarelli D."/>
            <person name="Garriss G."/>
            <person name="Choi S.Y."/>
            <person name="Hasan N.A."/>
            <person name="Stepanauskas R."/>
            <person name="Pop M."/>
            <person name="Huq A."/>
            <person name="Colwell R.R."/>
        </authorList>
    </citation>
    <scope>NUCLEOTIDE SEQUENCE</scope>
    <source>
        <strain evidence="2">HC-1A2</strain>
        <plasmid evidence="2">pSDH-1</plasmid>
    </source>
</reference>
<name>A0A220ISZ3_VIBCL</name>